<dbReference type="PANTHER" id="PTHR39179:SF1">
    <property type="entry name" value="SPORE COAT PROTEIN I"/>
    <property type="match status" value="1"/>
</dbReference>
<dbReference type="Gene3D" id="3.30.200.20">
    <property type="entry name" value="Phosphorylase Kinase, domain 1"/>
    <property type="match status" value="1"/>
</dbReference>
<dbReference type="PANTHER" id="PTHR39179">
    <property type="entry name" value="SPORE COAT PROTEIN I"/>
    <property type="match status" value="1"/>
</dbReference>
<evidence type="ECO:0000313" key="2">
    <source>
        <dbReference type="EMBL" id="MFL0269959.1"/>
    </source>
</evidence>
<dbReference type="Proteomes" id="UP001623661">
    <property type="component" value="Unassembled WGS sequence"/>
</dbReference>
<keyword evidence="2" id="KW-0946">Virion</keyword>
<dbReference type="SUPFAM" id="SSF56112">
    <property type="entry name" value="Protein kinase-like (PK-like)"/>
    <property type="match status" value="1"/>
</dbReference>
<dbReference type="InterPro" id="IPR002575">
    <property type="entry name" value="Aminoglycoside_PTrfase"/>
</dbReference>
<sequence length="337" mass="38682">MANSLNESSSQLINLAKEVLKSYNINSNDISIIQSGTIKTVWKIKYNNSLLCLKRLRQSYDKASFSVNAQIYIKSKGGNVPGILLTVDKKAILQYNDELFVLYEWMDGRELNFNNNSDLAYAIKGLAAFHLTSKGYTPDASYRISSKINKWPNQYESMGNKLKKWKEDAYNRKSSNPYFSYIQTVDSMLVLSDNAQRLIAASHYNELSANNESQVLCHQDYGTGNALLGKNGVIILDLDGVTLDFPMRDLRKLIFKYEEPFGKWQSKMLSDIVDWYSEINPLSLEEKEILYIDLLFPHRFYGLVKNIFISEKPIKASDIERIAIFEESKLKLLKELL</sequence>
<dbReference type="EMBL" id="JBJHZY010000005">
    <property type="protein sequence ID" value="MFL0269959.1"/>
    <property type="molecule type" value="Genomic_DNA"/>
</dbReference>
<dbReference type="InterPro" id="IPR014255">
    <property type="entry name" value="Spore_coat_CotS"/>
</dbReference>
<protein>
    <submittedName>
        <fullName evidence="2">CotS family spore coat protein</fullName>
    </submittedName>
</protein>
<proteinExistence type="predicted"/>
<evidence type="ECO:0000313" key="3">
    <source>
        <dbReference type="Proteomes" id="UP001623661"/>
    </source>
</evidence>
<keyword evidence="2" id="KW-0167">Capsid protein</keyword>
<accession>A0ABW8TXC2</accession>
<keyword evidence="3" id="KW-1185">Reference proteome</keyword>
<dbReference type="Gene3D" id="3.90.1200.10">
    <property type="match status" value="1"/>
</dbReference>
<dbReference type="RefSeq" id="WP_406766587.1">
    <property type="nucleotide sequence ID" value="NZ_JBJHZY010000005.1"/>
</dbReference>
<comment type="caution">
    <text evidence="2">The sequence shown here is derived from an EMBL/GenBank/DDBJ whole genome shotgun (WGS) entry which is preliminary data.</text>
</comment>
<reference evidence="2 3" key="1">
    <citation type="submission" date="2024-11" db="EMBL/GenBank/DDBJ databases">
        <authorList>
            <person name="Heng Y.C."/>
            <person name="Lim A.C.H."/>
            <person name="Lee J.K.Y."/>
            <person name="Kittelmann S."/>
        </authorList>
    </citation>
    <scope>NUCLEOTIDE SEQUENCE [LARGE SCALE GENOMIC DNA]</scope>
    <source>
        <strain evidence="2 3">WILCCON 0202</strain>
    </source>
</reference>
<feature type="domain" description="Aminoglycoside phosphotransferase" evidence="1">
    <location>
        <begin position="30"/>
        <end position="262"/>
    </location>
</feature>
<evidence type="ECO:0000259" key="1">
    <source>
        <dbReference type="Pfam" id="PF01636"/>
    </source>
</evidence>
<dbReference type="InterPro" id="IPR011009">
    <property type="entry name" value="Kinase-like_dom_sf"/>
</dbReference>
<organism evidence="2 3">
    <name type="scientific">Candidatus Clostridium radicumherbarum</name>
    <dbReference type="NCBI Taxonomy" id="3381662"/>
    <lineage>
        <taxon>Bacteria</taxon>
        <taxon>Bacillati</taxon>
        <taxon>Bacillota</taxon>
        <taxon>Clostridia</taxon>
        <taxon>Eubacteriales</taxon>
        <taxon>Clostridiaceae</taxon>
        <taxon>Clostridium</taxon>
    </lineage>
</organism>
<gene>
    <name evidence="2" type="ORF">ACJDUH_17930</name>
</gene>
<dbReference type="NCBIfam" id="TIGR02906">
    <property type="entry name" value="spore_CotS"/>
    <property type="match status" value="1"/>
</dbReference>
<dbReference type="Pfam" id="PF01636">
    <property type="entry name" value="APH"/>
    <property type="match status" value="1"/>
</dbReference>
<name>A0ABW8TXC2_9CLOT</name>
<dbReference type="InterPro" id="IPR047175">
    <property type="entry name" value="CotS-like"/>
</dbReference>